<accession>A0A9W8EB08</accession>
<feature type="region of interest" description="Disordered" evidence="1">
    <location>
        <begin position="109"/>
        <end position="128"/>
    </location>
</feature>
<dbReference type="InterPro" id="IPR014729">
    <property type="entry name" value="Rossmann-like_a/b/a_fold"/>
</dbReference>
<evidence type="ECO:0008006" key="4">
    <source>
        <dbReference type="Google" id="ProtNLM"/>
    </source>
</evidence>
<dbReference type="EMBL" id="JANBQB010000022">
    <property type="protein sequence ID" value="KAJ1984351.1"/>
    <property type="molecule type" value="Genomic_DNA"/>
</dbReference>
<proteinExistence type="predicted"/>
<dbReference type="PANTHER" id="PTHR31285:SF0">
    <property type="entry name" value="NICOTINAMIDE MONONUCLEOTIDE ADENYLYLTRANSFERASE"/>
    <property type="match status" value="1"/>
</dbReference>
<dbReference type="SUPFAM" id="SSF52374">
    <property type="entry name" value="Nucleotidylyl transferase"/>
    <property type="match status" value="1"/>
</dbReference>
<dbReference type="GO" id="GO:0016887">
    <property type="term" value="F:ATP hydrolysis activity"/>
    <property type="evidence" value="ECO:0007669"/>
    <property type="project" value="TreeGrafter"/>
</dbReference>
<name>A0A9W8EB08_9FUNG</name>
<sequence length="393" mass="42585">MSRTKQLATIVEEVTRQAKGHAPYLQLIAPWHRLVGALGQPPPVSPTTATAPATFNVAVLDASFNPPTLAHAKLLQATLQGLTATLEDWKNKWTHQCVGEAYAANPWATSASTLPTSPPTSLDKPAPTAPSATVSFDAGLLLVSTANADKQLTGASLAQRLAMLELLVQDLQSATCSPALPVALDANLTLCLGLTNCARFVDKLTALRRFVARQQTALGLSKHTTPRFYFILGADTVSRFFDPKYYATSPPASTPSLSSPATNRDPMHAQISKFFQQGGRLVFAPRDAETNKELWTHVLDRTPTSAMAPYLRYIYTILPSLCYDEAGSALKRDDARWMSQVSSTRVRQYVLENGHRSDLASALPMVAGDGAVTPVPLVSRAVYDYICNSNLYR</sequence>
<dbReference type="GO" id="GO:0005634">
    <property type="term" value="C:nucleus"/>
    <property type="evidence" value="ECO:0007669"/>
    <property type="project" value="TreeGrafter"/>
</dbReference>
<feature type="compositionally biased region" description="Low complexity" evidence="1">
    <location>
        <begin position="109"/>
        <end position="122"/>
    </location>
</feature>
<dbReference type="GO" id="GO:0005737">
    <property type="term" value="C:cytoplasm"/>
    <property type="evidence" value="ECO:0007669"/>
    <property type="project" value="TreeGrafter"/>
</dbReference>
<dbReference type="OrthoDB" id="5591297at2759"/>
<reference evidence="2" key="1">
    <citation type="submission" date="2022-07" db="EMBL/GenBank/DDBJ databases">
        <title>Phylogenomic reconstructions and comparative analyses of Kickxellomycotina fungi.</title>
        <authorList>
            <person name="Reynolds N.K."/>
            <person name="Stajich J.E."/>
            <person name="Barry K."/>
            <person name="Grigoriev I.V."/>
            <person name="Crous P."/>
            <person name="Smith M.E."/>
        </authorList>
    </citation>
    <scope>NUCLEOTIDE SEQUENCE</scope>
    <source>
        <strain evidence="2">RSA 567</strain>
    </source>
</reference>
<gene>
    <name evidence="2" type="ORF">H4R34_000726</name>
</gene>
<dbReference type="AlphaFoldDB" id="A0A9W8EB08"/>
<evidence type="ECO:0000313" key="3">
    <source>
        <dbReference type="Proteomes" id="UP001151582"/>
    </source>
</evidence>
<evidence type="ECO:0000256" key="1">
    <source>
        <dbReference type="SAM" id="MobiDB-lite"/>
    </source>
</evidence>
<protein>
    <recommendedName>
        <fullName evidence="4">Nicotinamide-nucleotide adenylyltransferase</fullName>
    </recommendedName>
</protein>
<dbReference type="PANTHER" id="PTHR31285">
    <property type="entry name" value="NICOTINAMIDE MONONUCLEOTIDE ADENYLYLTRANSFERASE"/>
    <property type="match status" value="1"/>
</dbReference>
<dbReference type="Gene3D" id="3.40.50.620">
    <property type="entry name" value="HUPs"/>
    <property type="match status" value="1"/>
</dbReference>
<keyword evidence="3" id="KW-1185">Reference proteome</keyword>
<organism evidence="2 3">
    <name type="scientific">Dimargaris verticillata</name>
    <dbReference type="NCBI Taxonomy" id="2761393"/>
    <lineage>
        <taxon>Eukaryota</taxon>
        <taxon>Fungi</taxon>
        <taxon>Fungi incertae sedis</taxon>
        <taxon>Zoopagomycota</taxon>
        <taxon>Kickxellomycotina</taxon>
        <taxon>Dimargaritomycetes</taxon>
        <taxon>Dimargaritales</taxon>
        <taxon>Dimargaritaceae</taxon>
        <taxon>Dimargaris</taxon>
    </lineage>
</organism>
<dbReference type="GO" id="GO:0000309">
    <property type="term" value="F:nicotinamide-nucleotide adenylyltransferase activity"/>
    <property type="evidence" value="ECO:0007669"/>
    <property type="project" value="TreeGrafter"/>
</dbReference>
<comment type="caution">
    <text evidence="2">The sequence shown here is derived from an EMBL/GenBank/DDBJ whole genome shotgun (WGS) entry which is preliminary data.</text>
</comment>
<dbReference type="Proteomes" id="UP001151582">
    <property type="component" value="Unassembled WGS sequence"/>
</dbReference>
<evidence type="ECO:0000313" key="2">
    <source>
        <dbReference type="EMBL" id="KAJ1984351.1"/>
    </source>
</evidence>